<evidence type="ECO:0000313" key="3">
    <source>
        <dbReference type="EMBL" id="STX27646.1"/>
    </source>
</evidence>
<sequence length="155" mass="18698">MLSEFLSWQNIADMAWLLLLLLLLKHFWQDRQNLLKAHAWFLTKGRITRFLWTKDGYHLWPKIEYTYQVYDRDFLGEYFFLDTSHNNPNSKYSRRVAYRAAMAFEKNEDIDVFYNPSDPRQAVLDVRIPTKLNFIIFLLVCLIVVHLGVVLYRFL</sequence>
<dbReference type="RefSeq" id="WP_341273388.1">
    <property type="nucleotide sequence ID" value="NZ_CAAAHO010000003.1"/>
</dbReference>
<protein>
    <submittedName>
        <fullName evidence="3">Protein of uncharacterized function (DUF3592)</fullName>
    </submittedName>
</protein>
<name>A0A378HZB9_9GAMM</name>
<evidence type="ECO:0000256" key="1">
    <source>
        <dbReference type="SAM" id="Phobius"/>
    </source>
</evidence>
<evidence type="ECO:0000259" key="2">
    <source>
        <dbReference type="Pfam" id="PF12158"/>
    </source>
</evidence>
<dbReference type="AlphaFoldDB" id="A0A378HZB9"/>
<accession>A0A378HZB9</accession>
<reference evidence="3 4" key="1">
    <citation type="submission" date="2018-06" db="EMBL/GenBank/DDBJ databases">
        <authorList>
            <consortium name="Pathogen Informatics"/>
            <person name="Doyle S."/>
        </authorList>
    </citation>
    <scope>NUCLEOTIDE SEQUENCE [LARGE SCALE GENOMIC DNA]</scope>
    <source>
        <strain evidence="3 4">NCTC13315</strain>
    </source>
</reference>
<dbReference type="EMBL" id="UGNV01000001">
    <property type="protein sequence ID" value="STX27646.1"/>
    <property type="molecule type" value="Genomic_DNA"/>
</dbReference>
<dbReference type="Proteomes" id="UP000254968">
    <property type="component" value="Unassembled WGS sequence"/>
</dbReference>
<feature type="transmembrane region" description="Helical" evidence="1">
    <location>
        <begin position="134"/>
        <end position="154"/>
    </location>
</feature>
<gene>
    <name evidence="3" type="ORF">NCTC13315_00152</name>
</gene>
<keyword evidence="1" id="KW-0812">Transmembrane</keyword>
<organism evidence="3 4">
    <name type="scientific">Legionella beliardensis</name>
    <dbReference type="NCBI Taxonomy" id="91822"/>
    <lineage>
        <taxon>Bacteria</taxon>
        <taxon>Pseudomonadati</taxon>
        <taxon>Pseudomonadota</taxon>
        <taxon>Gammaproteobacteria</taxon>
        <taxon>Legionellales</taxon>
        <taxon>Legionellaceae</taxon>
        <taxon>Legionella</taxon>
    </lineage>
</organism>
<dbReference type="InterPro" id="IPR021994">
    <property type="entry name" value="DUF3592"/>
</dbReference>
<feature type="transmembrane region" description="Helical" evidence="1">
    <location>
        <begin position="6"/>
        <end position="24"/>
    </location>
</feature>
<proteinExistence type="predicted"/>
<keyword evidence="4" id="KW-1185">Reference proteome</keyword>
<keyword evidence="1" id="KW-1133">Transmembrane helix</keyword>
<keyword evidence="1" id="KW-0472">Membrane</keyword>
<dbReference type="Pfam" id="PF12158">
    <property type="entry name" value="DUF3592"/>
    <property type="match status" value="1"/>
</dbReference>
<evidence type="ECO:0000313" key="4">
    <source>
        <dbReference type="Proteomes" id="UP000254968"/>
    </source>
</evidence>
<feature type="domain" description="DUF3592" evidence="2">
    <location>
        <begin position="52"/>
        <end position="127"/>
    </location>
</feature>